<dbReference type="PANTHER" id="PTHR31639:SF93">
    <property type="entry name" value="F-BOX_FBD_LRR PROTEIN"/>
    <property type="match status" value="1"/>
</dbReference>
<evidence type="ECO:0008006" key="3">
    <source>
        <dbReference type="Google" id="ProtNLM"/>
    </source>
</evidence>
<reference evidence="1 2" key="1">
    <citation type="submission" date="2018-10" db="EMBL/GenBank/DDBJ databases">
        <title>A high-quality apple genome assembly.</title>
        <authorList>
            <person name="Hu J."/>
        </authorList>
    </citation>
    <scope>NUCLEOTIDE SEQUENCE [LARGE SCALE GENOMIC DNA]</scope>
    <source>
        <strain evidence="2">cv. HFTH1</strain>
        <tissue evidence="1">Young leaf</tissue>
    </source>
</reference>
<keyword evidence="2" id="KW-1185">Reference proteome</keyword>
<proteinExistence type="predicted"/>
<dbReference type="Proteomes" id="UP000290289">
    <property type="component" value="Chromosome 10"/>
</dbReference>
<name>A0A498J0M7_MALDO</name>
<protein>
    <recommendedName>
        <fullName evidence="3">FBD domain-containing protein</fullName>
    </recommendedName>
</protein>
<accession>A0A498J0M7</accession>
<comment type="caution">
    <text evidence="1">The sequence shown here is derived from an EMBL/GenBank/DDBJ whole genome shotgun (WGS) entry which is preliminary data.</text>
</comment>
<dbReference type="PANTHER" id="PTHR31639">
    <property type="entry name" value="F-BOX PROTEIN-LIKE"/>
    <property type="match status" value="1"/>
</dbReference>
<dbReference type="EMBL" id="RDQH01000336">
    <property type="protein sequence ID" value="RXH87502.1"/>
    <property type="molecule type" value="Genomic_DNA"/>
</dbReference>
<dbReference type="Gramene" id="mRNA:MD10G0090700">
    <property type="protein sequence ID" value="CDS:MD10G0090700.1"/>
    <property type="gene ID" value="MD10G0090700"/>
</dbReference>
<dbReference type="AlphaFoldDB" id="A0A498J0M7"/>
<gene>
    <name evidence="1" type="ORF">DVH24_034402</name>
</gene>
<evidence type="ECO:0000313" key="1">
    <source>
        <dbReference type="EMBL" id="RXH87502.1"/>
    </source>
</evidence>
<sequence length="155" mass="17565">MELDRISNLPSDIKGQNLSLKLIKEAVKTNVLSSKWRFNSAMIPHLVFDYFSTSDHASIESIVYQVLLLRIGSVHTFKLSHPGFVANNSFDGGIRHLSRNRIKELVLEIEEAYAYNMTSCLCSCQDLVHLELFNWLLDAPSSFKGFRSLKSLLSS</sequence>
<evidence type="ECO:0000313" key="2">
    <source>
        <dbReference type="Proteomes" id="UP000290289"/>
    </source>
</evidence>
<organism evidence="1 2">
    <name type="scientific">Malus domestica</name>
    <name type="common">Apple</name>
    <name type="synonym">Pyrus malus</name>
    <dbReference type="NCBI Taxonomy" id="3750"/>
    <lineage>
        <taxon>Eukaryota</taxon>
        <taxon>Viridiplantae</taxon>
        <taxon>Streptophyta</taxon>
        <taxon>Embryophyta</taxon>
        <taxon>Tracheophyta</taxon>
        <taxon>Spermatophyta</taxon>
        <taxon>Magnoliopsida</taxon>
        <taxon>eudicotyledons</taxon>
        <taxon>Gunneridae</taxon>
        <taxon>Pentapetalae</taxon>
        <taxon>rosids</taxon>
        <taxon>fabids</taxon>
        <taxon>Rosales</taxon>
        <taxon>Rosaceae</taxon>
        <taxon>Amygdaloideae</taxon>
        <taxon>Maleae</taxon>
        <taxon>Malus</taxon>
    </lineage>
</organism>